<dbReference type="PROSITE" id="PS50889">
    <property type="entry name" value="S4"/>
    <property type="match status" value="1"/>
</dbReference>
<evidence type="ECO:0000256" key="4">
    <source>
        <dbReference type="ARBA" id="ARBA00022980"/>
    </source>
</evidence>
<name>A0A1F6EZW4_9BACT</name>
<evidence type="ECO:0000256" key="3">
    <source>
        <dbReference type="ARBA" id="ARBA00022884"/>
    </source>
</evidence>
<dbReference type="GO" id="GO:0015935">
    <property type="term" value="C:small ribosomal subunit"/>
    <property type="evidence" value="ECO:0007669"/>
    <property type="project" value="InterPro"/>
</dbReference>
<dbReference type="GO" id="GO:0019843">
    <property type="term" value="F:rRNA binding"/>
    <property type="evidence" value="ECO:0007669"/>
    <property type="project" value="UniProtKB-UniRule"/>
</dbReference>
<keyword evidence="4 7" id="KW-0689">Ribosomal protein</keyword>
<dbReference type="PANTHER" id="PTHR11831">
    <property type="entry name" value="30S 40S RIBOSOMAL PROTEIN"/>
    <property type="match status" value="1"/>
</dbReference>
<dbReference type="InterPro" id="IPR005709">
    <property type="entry name" value="Ribosomal_uS4_bac-type"/>
</dbReference>
<evidence type="ECO:0000256" key="2">
    <source>
        <dbReference type="ARBA" id="ARBA00022730"/>
    </source>
</evidence>
<proteinExistence type="inferred from homology"/>
<evidence type="ECO:0000313" key="11">
    <source>
        <dbReference type="EMBL" id="OGG79164.1"/>
    </source>
</evidence>
<evidence type="ECO:0000259" key="9">
    <source>
        <dbReference type="SMART" id="SM00363"/>
    </source>
</evidence>
<dbReference type="SMART" id="SM01390">
    <property type="entry name" value="Ribosomal_S4"/>
    <property type="match status" value="1"/>
</dbReference>
<dbReference type="GO" id="GO:0042274">
    <property type="term" value="P:ribosomal small subunit biogenesis"/>
    <property type="evidence" value="ECO:0007669"/>
    <property type="project" value="TreeGrafter"/>
</dbReference>
<dbReference type="Proteomes" id="UP000177372">
    <property type="component" value="Unassembled WGS sequence"/>
</dbReference>
<evidence type="ECO:0000256" key="5">
    <source>
        <dbReference type="ARBA" id="ARBA00023274"/>
    </source>
</evidence>
<keyword evidence="3 7" id="KW-0694">RNA-binding</keyword>
<dbReference type="EMBL" id="MFLZ01000041">
    <property type="protein sequence ID" value="OGG79164.1"/>
    <property type="molecule type" value="Genomic_DNA"/>
</dbReference>
<dbReference type="SMART" id="SM00363">
    <property type="entry name" value="S4"/>
    <property type="match status" value="1"/>
</dbReference>
<comment type="function">
    <text evidence="7">With S5 and S12 plays an important role in translational accuracy.</text>
</comment>
<dbReference type="GO" id="GO:0006412">
    <property type="term" value="P:translation"/>
    <property type="evidence" value="ECO:0007669"/>
    <property type="project" value="UniProtKB-UniRule"/>
</dbReference>
<dbReference type="InterPro" id="IPR022801">
    <property type="entry name" value="Ribosomal_uS4"/>
</dbReference>
<organism evidence="11 12">
    <name type="scientific">Candidatus Kaiserbacteria bacterium RIFCSPLOWO2_01_FULL_54_13</name>
    <dbReference type="NCBI Taxonomy" id="1798512"/>
    <lineage>
        <taxon>Bacteria</taxon>
        <taxon>Candidatus Kaiseribacteriota</taxon>
    </lineage>
</organism>
<comment type="function">
    <text evidence="7">One of the primary rRNA binding proteins, it binds directly to 16S rRNA where it nucleates assembly of the body of the 30S subunit.</text>
</comment>
<reference evidence="11 12" key="1">
    <citation type="journal article" date="2016" name="Nat. Commun.">
        <title>Thousands of microbial genomes shed light on interconnected biogeochemical processes in an aquifer system.</title>
        <authorList>
            <person name="Anantharaman K."/>
            <person name="Brown C.T."/>
            <person name="Hug L.A."/>
            <person name="Sharon I."/>
            <person name="Castelle C.J."/>
            <person name="Probst A.J."/>
            <person name="Thomas B.C."/>
            <person name="Singh A."/>
            <person name="Wilkins M.J."/>
            <person name="Karaoz U."/>
            <person name="Brodie E.L."/>
            <person name="Williams K.H."/>
            <person name="Hubbard S.S."/>
            <person name="Banfield J.F."/>
        </authorList>
    </citation>
    <scope>NUCLEOTIDE SEQUENCE [LARGE SCALE GENOMIC DNA]</scope>
</reference>
<evidence type="ECO:0000256" key="6">
    <source>
        <dbReference type="ARBA" id="ARBA00035254"/>
    </source>
</evidence>
<protein>
    <recommendedName>
        <fullName evidence="6 7">Small ribosomal subunit protein uS4</fullName>
    </recommendedName>
</protein>
<comment type="caution">
    <text evidence="11">The sequence shown here is derived from an EMBL/GenBank/DDBJ whole genome shotgun (WGS) entry which is preliminary data.</text>
</comment>
<comment type="similarity">
    <text evidence="1 7">Belongs to the universal ribosomal protein uS4 family.</text>
</comment>
<evidence type="ECO:0000313" key="12">
    <source>
        <dbReference type="Proteomes" id="UP000177372"/>
    </source>
</evidence>
<gene>
    <name evidence="7" type="primary">rpsD</name>
    <name evidence="11" type="ORF">A3A39_03530</name>
</gene>
<dbReference type="GO" id="GO:0003735">
    <property type="term" value="F:structural constituent of ribosome"/>
    <property type="evidence" value="ECO:0007669"/>
    <property type="project" value="InterPro"/>
</dbReference>
<dbReference type="NCBIfam" id="NF003717">
    <property type="entry name" value="PRK05327.1"/>
    <property type="match status" value="1"/>
</dbReference>
<evidence type="ECO:0000259" key="10">
    <source>
        <dbReference type="SMART" id="SM01390"/>
    </source>
</evidence>
<evidence type="ECO:0000256" key="7">
    <source>
        <dbReference type="HAMAP-Rule" id="MF_01306"/>
    </source>
</evidence>
<dbReference type="AlphaFoldDB" id="A0A1F6EZW4"/>
<evidence type="ECO:0000256" key="1">
    <source>
        <dbReference type="ARBA" id="ARBA00007465"/>
    </source>
</evidence>
<accession>A0A1F6EZW4</accession>
<dbReference type="Gene3D" id="1.10.1050.10">
    <property type="entry name" value="Ribosomal Protein S4 Delta 41, Chain A, domain 1"/>
    <property type="match status" value="1"/>
</dbReference>
<sequence>MLPIKSKYKIAKRLGAAIFEQTQTQKFALSDTRFKKSKPRGRAGSDYNRQLIEKQRVRYTYGISETQLARYVNEAYRGADPSTALHRLLEMRADSIVYRADLAPTRRAARQLVSHGHVLVNGKRITTPSCRVKKGDSLSVREGSRKSPLFAGKSEEEGGRNVPQWLSVDKGALKIDVVGEPLYTPAETTLEYGTVFEFYSR</sequence>
<evidence type="ECO:0000256" key="8">
    <source>
        <dbReference type="SAM" id="MobiDB-lite"/>
    </source>
</evidence>
<dbReference type="HAMAP" id="MF_01306_B">
    <property type="entry name" value="Ribosomal_uS4_B"/>
    <property type="match status" value="1"/>
</dbReference>
<dbReference type="SUPFAM" id="SSF55174">
    <property type="entry name" value="Alpha-L RNA-binding motif"/>
    <property type="match status" value="1"/>
</dbReference>
<feature type="domain" description="RNA-binding S4" evidence="9">
    <location>
        <begin position="91"/>
        <end position="153"/>
    </location>
</feature>
<dbReference type="InterPro" id="IPR001912">
    <property type="entry name" value="Ribosomal_uS4_N"/>
</dbReference>
<dbReference type="PANTHER" id="PTHR11831:SF4">
    <property type="entry name" value="SMALL RIBOSOMAL SUBUNIT PROTEIN US4M"/>
    <property type="match status" value="1"/>
</dbReference>
<dbReference type="Pfam" id="PF00163">
    <property type="entry name" value="Ribosomal_S4"/>
    <property type="match status" value="1"/>
</dbReference>
<keyword evidence="2 7" id="KW-0699">rRNA-binding</keyword>
<keyword evidence="5 7" id="KW-0687">Ribonucleoprotein</keyword>
<dbReference type="FunFam" id="3.10.290.10:FF:000001">
    <property type="entry name" value="30S ribosomal protein S4"/>
    <property type="match status" value="1"/>
</dbReference>
<feature type="region of interest" description="Disordered" evidence="8">
    <location>
        <begin position="134"/>
        <end position="160"/>
    </location>
</feature>
<dbReference type="CDD" id="cd00165">
    <property type="entry name" value="S4"/>
    <property type="match status" value="1"/>
</dbReference>
<dbReference type="Pfam" id="PF01479">
    <property type="entry name" value="S4"/>
    <property type="match status" value="1"/>
</dbReference>
<dbReference type="InterPro" id="IPR036986">
    <property type="entry name" value="S4_RNA-bd_sf"/>
</dbReference>
<feature type="domain" description="Small ribosomal subunit protein uS4 N-terminal" evidence="10">
    <location>
        <begin position="5"/>
        <end position="90"/>
    </location>
</feature>
<comment type="subunit">
    <text evidence="7">Part of the 30S ribosomal subunit. Contacts protein S5. The interaction surface between S4 and S5 is involved in control of translational fidelity.</text>
</comment>
<dbReference type="Gene3D" id="3.10.290.10">
    <property type="entry name" value="RNA-binding S4 domain"/>
    <property type="match status" value="1"/>
</dbReference>
<dbReference type="STRING" id="1798512.A3A39_03530"/>
<dbReference type="InterPro" id="IPR002942">
    <property type="entry name" value="S4_RNA-bd"/>
</dbReference>